<evidence type="ECO:0000259" key="2">
    <source>
        <dbReference type="Pfam" id="PF00248"/>
    </source>
</evidence>
<reference evidence="3" key="1">
    <citation type="submission" date="2021-01" db="EMBL/GenBank/DDBJ databases">
        <authorList>
            <person name="Corre E."/>
            <person name="Pelletier E."/>
            <person name="Niang G."/>
            <person name="Scheremetjew M."/>
            <person name="Finn R."/>
            <person name="Kale V."/>
            <person name="Holt S."/>
            <person name="Cochrane G."/>
            <person name="Meng A."/>
            <person name="Brown T."/>
            <person name="Cohen L."/>
        </authorList>
    </citation>
    <scope>NUCLEOTIDE SEQUENCE</scope>
    <source>
        <strain evidence="3">CCMP3107</strain>
    </source>
</reference>
<name>A0A6S9K564_HETAK</name>
<proteinExistence type="predicted"/>
<dbReference type="InterPro" id="IPR036812">
    <property type="entry name" value="NAD(P)_OxRdtase_dom_sf"/>
</dbReference>
<evidence type="ECO:0000256" key="1">
    <source>
        <dbReference type="ARBA" id="ARBA00023002"/>
    </source>
</evidence>
<dbReference type="InterPro" id="IPR023210">
    <property type="entry name" value="NADP_OxRdtase_dom"/>
</dbReference>
<dbReference type="PANTHER" id="PTHR43364:SF4">
    <property type="entry name" value="NAD(P)-LINKED OXIDOREDUCTASE SUPERFAMILY PROTEIN"/>
    <property type="match status" value="1"/>
</dbReference>
<dbReference type="InterPro" id="IPR050523">
    <property type="entry name" value="AKR_Detox_Biosynth"/>
</dbReference>
<dbReference type="AlphaFoldDB" id="A0A6S9K564"/>
<dbReference type="PRINTS" id="PR00069">
    <property type="entry name" value="ALDKETRDTASE"/>
</dbReference>
<evidence type="ECO:0000313" key="3">
    <source>
        <dbReference type="EMBL" id="CAE0641422.1"/>
    </source>
</evidence>
<dbReference type="GO" id="GO:0016491">
    <property type="term" value="F:oxidoreductase activity"/>
    <property type="evidence" value="ECO:0007669"/>
    <property type="project" value="UniProtKB-KW"/>
</dbReference>
<sequence length="449" mass="49828">MNAGRYDRRVALMASGGFLGGIFGSGKIGSAFGASNDAAGSKPFRPTNEVVKVVDGIRHKRLGGGDIIVSEVGLGTQRWVSEDFNSPSQEDCFKFMDTAILDSGVNLIDTAEQYPIPSGRSKPEGLVEEVIGKWLAKDKGRRAKTVIASKITGGANVTPRNIRKDCEGSLRRLGTDHLDLYLLHWPARYTPQANWGQSLNYRYEAEDYPWYKDHTSFEDIALAMDKLVKEGKIRGWGMCNDNAFGLTAQAEIAKQLGCEPPCVMQGDFSMLNRRSEENGLFEASSPIYENAGFLGYNALAGGVLTGKYVGAPAAVDLTEREAYLRQRDAPRGRMDDYSWGRTLYRYRSAAALEATAAYADLAKKNKMTLTELALRWCKERRGLTSTLLGCSSLAQLQEDLRYFRDPRPLPDDLLWEVDRVHMRNRLPIFSSNRVGKDWDGEGEIGEPIP</sequence>
<dbReference type="EMBL" id="HBIU01045012">
    <property type="protein sequence ID" value="CAE0641422.1"/>
    <property type="molecule type" value="Transcribed_RNA"/>
</dbReference>
<dbReference type="Pfam" id="PF00248">
    <property type="entry name" value="Aldo_ket_red"/>
    <property type="match status" value="1"/>
</dbReference>
<accession>A0A6S9K564</accession>
<dbReference type="SUPFAM" id="SSF51430">
    <property type="entry name" value="NAD(P)-linked oxidoreductase"/>
    <property type="match status" value="1"/>
</dbReference>
<organism evidence="3">
    <name type="scientific">Heterosigma akashiwo</name>
    <name type="common">Chromophytic alga</name>
    <name type="synonym">Heterosigma carterae</name>
    <dbReference type="NCBI Taxonomy" id="2829"/>
    <lineage>
        <taxon>Eukaryota</taxon>
        <taxon>Sar</taxon>
        <taxon>Stramenopiles</taxon>
        <taxon>Ochrophyta</taxon>
        <taxon>Raphidophyceae</taxon>
        <taxon>Chattonellales</taxon>
        <taxon>Chattonellaceae</taxon>
        <taxon>Heterosigma</taxon>
    </lineage>
</organism>
<dbReference type="Gene3D" id="3.20.20.100">
    <property type="entry name" value="NADP-dependent oxidoreductase domain"/>
    <property type="match status" value="1"/>
</dbReference>
<dbReference type="PANTHER" id="PTHR43364">
    <property type="entry name" value="NADH-SPECIFIC METHYLGLYOXAL REDUCTASE-RELATED"/>
    <property type="match status" value="1"/>
</dbReference>
<gene>
    <name evidence="3" type="ORF">HAKA00212_LOCUS20250</name>
</gene>
<dbReference type="InterPro" id="IPR020471">
    <property type="entry name" value="AKR"/>
</dbReference>
<keyword evidence="1" id="KW-0560">Oxidoreductase</keyword>
<feature type="domain" description="NADP-dependent oxidoreductase" evidence="2">
    <location>
        <begin position="72"/>
        <end position="412"/>
    </location>
</feature>
<protein>
    <recommendedName>
        <fullName evidence="2">NADP-dependent oxidoreductase domain-containing protein</fullName>
    </recommendedName>
</protein>